<organism evidence="6 7">
    <name type="scientific">Vibrio mangrovi</name>
    <dbReference type="NCBI Taxonomy" id="474394"/>
    <lineage>
        <taxon>Bacteria</taxon>
        <taxon>Pseudomonadati</taxon>
        <taxon>Pseudomonadota</taxon>
        <taxon>Gammaproteobacteria</taxon>
        <taxon>Vibrionales</taxon>
        <taxon>Vibrionaceae</taxon>
        <taxon>Vibrio</taxon>
    </lineage>
</organism>
<dbReference type="EMBL" id="JAWRCO010000002">
    <property type="protein sequence ID" value="MDW6004808.1"/>
    <property type="molecule type" value="Genomic_DNA"/>
</dbReference>
<feature type="transmembrane region" description="Helical" evidence="4">
    <location>
        <begin position="274"/>
        <end position="292"/>
    </location>
</feature>
<keyword evidence="3 4" id="KW-0472">Membrane</keyword>
<feature type="transmembrane region" description="Helical" evidence="4">
    <location>
        <begin position="239"/>
        <end position="262"/>
    </location>
</feature>
<evidence type="ECO:0000256" key="4">
    <source>
        <dbReference type="SAM" id="Phobius"/>
    </source>
</evidence>
<evidence type="ECO:0000313" key="7">
    <source>
        <dbReference type="Proteomes" id="UP000196125"/>
    </source>
</evidence>
<accession>A0A1Y6ITU1</accession>
<keyword evidence="8" id="KW-1185">Reference proteome</keyword>
<dbReference type="Proteomes" id="UP001283366">
    <property type="component" value="Unassembled WGS sequence"/>
</dbReference>
<evidence type="ECO:0000256" key="1">
    <source>
        <dbReference type="ARBA" id="ARBA00022692"/>
    </source>
</evidence>
<name>A0A1Y6ITU1_9VIBR</name>
<reference evidence="5 8" key="2">
    <citation type="submission" date="2023-11" db="EMBL/GenBank/DDBJ databases">
        <title>Plant-associative lifestyle of Vibrio porteresiae and its evolutionary dynamics.</title>
        <authorList>
            <person name="Rameshkumar N."/>
            <person name="Kirti K."/>
        </authorList>
    </citation>
    <scope>NUCLEOTIDE SEQUENCE [LARGE SCALE GENOMIC DNA]</scope>
    <source>
        <strain evidence="5 8">MSSRF38</strain>
    </source>
</reference>
<protein>
    <submittedName>
        <fullName evidence="5">MFS transporter</fullName>
    </submittedName>
    <submittedName>
        <fullName evidence="6">Major Facilitator Superfamily protein</fullName>
    </submittedName>
</protein>
<evidence type="ECO:0000256" key="3">
    <source>
        <dbReference type="ARBA" id="ARBA00023136"/>
    </source>
</evidence>
<proteinExistence type="predicted"/>
<feature type="transmembrane region" description="Helical" evidence="4">
    <location>
        <begin position="210"/>
        <end position="233"/>
    </location>
</feature>
<dbReference type="InterPro" id="IPR036259">
    <property type="entry name" value="MFS_trans_sf"/>
</dbReference>
<dbReference type="SUPFAM" id="SSF103473">
    <property type="entry name" value="MFS general substrate transporter"/>
    <property type="match status" value="1"/>
</dbReference>
<feature type="transmembrane region" description="Helical" evidence="4">
    <location>
        <begin position="298"/>
        <end position="319"/>
    </location>
</feature>
<evidence type="ECO:0000313" key="6">
    <source>
        <dbReference type="EMBL" id="SMS01099.1"/>
    </source>
</evidence>
<reference evidence="6 7" key="1">
    <citation type="submission" date="2017-05" db="EMBL/GenBank/DDBJ databases">
        <authorList>
            <person name="Song R."/>
            <person name="Chenine A.L."/>
            <person name="Ruprecht R.M."/>
        </authorList>
    </citation>
    <scope>NUCLEOTIDE SEQUENCE [LARGE SCALE GENOMIC DNA]</scope>
    <source>
        <strain evidence="6 7">CECT 7927</strain>
    </source>
</reference>
<feature type="transmembrane region" description="Helical" evidence="4">
    <location>
        <begin position="79"/>
        <end position="97"/>
    </location>
</feature>
<dbReference type="EMBL" id="FXXI01000003">
    <property type="protein sequence ID" value="SMS01099.1"/>
    <property type="molecule type" value="Genomic_DNA"/>
</dbReference>
<keyword evidence="2 4" id="KW-1133">Transmembrane helix</keyword>
<feature type="transmembrane region" description="Helical" evidence="4">
    <location>
        <begin position="169"/>
        <end position="189"/>
    </location>
</feature>
<dbReference type="GO" id="GO:0022857">
    <property type="term" value="F:transmembrane transporter activity"/>
    <property type="evidence" value="ECO:0007669"/>
    <property type="project" value="InterPro"/>
</dbReference>
<dbReference type="Proteomes" id="UP000196125">
    <property type="component" value="Unassembled WGS sequence"/>
</dbReference>
<dbReference type="Pfam" id="PF07690">
    <property type="entry name" value="MFS_1"/>
    <property type="match status" value="1"/>
</dbReference>
<keyword evidence="1 4" id="KW-0812">Transmembrane</keyword>
<dbReference type="Gene3D" id="1.20.1250.20">
    <property type="entry name" value="MFS general substrate transporter like domains"/>
    <property type="match status" value="2"/>
</dbReference>
<feature type="transmembrane region" description="Helical" evidence="4">
    <location>
        <begin position="141"/>
        <end position="163"/>
    </location>
</feature>
<evidence type="ECO:0000313" key="8">
    <source>
        <dbReference type="Proteomes" id="UP001283366"/>
    </source>
</evidence>
<feature type="transmembrane region" description="Helical" evidence="4">
    <location>
        <begin position="103"/>
        <end position="120"/>
    </location>
</feature>
<dbReference type="InterPro" id="IPR011701">
    <property type="entry name" value="MFS"/>
</dbReference>
<dbReference type="AlphaFoldDB" id="A0A1Y6ITU1"/>
<dbReference type="RefSeq" id="WP_315972467.1">
    <property type="nucleotide sequence ID" value="NZ_AP024884.1"/>
</dbReference>
<feature type="transmembrane region" description="Helical" evidence="4">
    <location>
        <begin position="51"/>
        <end position="72"/>
    </location>
</feature>
<gene>
    <name evidence="5" type="ORF">SBX37_18270</name>
    <name evidence="6" type="ORF">VIM7927_02376</name>
</gene>
<sequence length="395" mass="43688">MIAWRYHLLSRSPVAMLIIIGIASIIANTGWRVVMNNFAVDTVGMTGANVGILQSVREIPGLLAFTVMFLLMALSEQRVAILSLCILGIGVAITGYLPTVYGFYFTTVFMSLGFHYLEAVHRSLSTQVLEAETFGESMGQINAASAFFGLATFIGIILAVQIFDVSAKVIFLGCGVICTLLSIYLLSFHKYDDSRVKQINKIILRKEYSTYYFLTFLGGARRQIFVAFAGLLMVQKFDYSITMMATLFMLSSLATTITLPAIGEFIDRIGEKRALLLEYAALAILFLSYAYVSNHYVAGVLYVLDSILFSFTLALATYFKKTIKPDEISATSSISFTINHIAAVFLPFLLGIVWMSGSEIVFIIGAVIAMISFFVAMSIKEDRGTVKQDIYQRDI</sequence>
<feature type="transmembrane region" description="Helical" evidence="4">
    <location>
        <begin position="360"/>
        <end position="379"/>
    </location>
</feature>
<evidence type="ECO:0000313" key="5">
    <source>
        <dbReference type="EMBL" id="MDW6004808.1"/>
    </source>
</evidence>
<feature type="transmembrane region" description="Helical" evidence="4">
    <location>
        <begin position="12"/>
        <end position="31"/>
    </location>
</feature>
<evidence type="ECO:0000256" key="2">
    <source>
        <dbReference type="ARBA" id="ARBA00022989"/>
    </source>
</evidence>
<feature type="transmembrane region" description="Helical" evidence="4">
    <location>
        <begin position="331"/>
        <end position="354"/>
    </location>
</feature>